<feature type="transmembrane region" description="Helical" evidence="1">
    <location>
        <begin position="43"/>
        <end position="61"/>
    </location>
</feature>
<sequence>MWPKILIDLKLRQQNGKLNKSGSSNFWLSSWGRGEWDHICMPANFPTCGLLAFLIFMVYVLRI</sequence>
<keyword evidence="1" id="KW-0472">Membrane</keyword>
<protein>
    <recommendedName>
        <fullName evidence="3">Transmembrane protein</fullName>
    </recommendedName>
</protein>
<reference evidence="2" key="1">
    <citation type="submission" date="2018-02" db="EMBL/GenBank/DDBJ databases">
        <title>Rhizophora mucronata_Transcriptome.</title>
        <authorList>
            <person name="Meera S.P."/>
            <person name="Sreeshan A."/>
            <person name="Augustine A."/>
        </authorList>
    </citation>
    <scope>NUCLEOTIDE SEQUENCE</scope>
    <source>
        <tissue evidence="2">Leaf</tissue>
    </source>
</reference>
<evidence type="ECO:0008006" key="3">
    <source>
        <dbReference type="Google" id="ProtNLM"/>
    </source>
</evidence>
<accession>A0A2P2LDJ9</accession>
<dbReference type="EMBL" id="GGEC01035569">
    <property type="protein sequence ID" value="MBX16053.1"/>
    <property type="molecule type" value="Transcribed_RNA"/>
</dbReference>
<keyword evidence="1" id="KW-0812">Transmembrane</keyword>
<keyword evidence="1" id="KW-1133">Transmembrane helix</keyword>
<evidence type="ECO:0000256" key="1">
    <source>
        <dbReference type="SAM" id="Phobius"/>
    </source>
</evidence>
<name>A0A2P2LDJ9_RHIMU</name>
<evidence type="ECO:0000313" key="2">
    <source>
        <dbReference type="EMBL" id="MBX16053.1"/>
    </source>
</evidence>
<organism evidence="2">
    <name type="scientific">Rhizophora mucronata</name>
    <name type="common">Asiatic mangrove</name>
    <dbReference type="NCBI Taxonomy" id="61149"/>
    <lineage>
        <taxon>Eukaryota</taxon>
        <taxon>Viridiplantae</taxon>
        <taxon>Streptophyta</taxon>
        <taxon>Embryophyta</taxon>
        <taxon>Tracheophyta</taxon>
        <taxon>Spermatophyta</taxon>
        <taxon>Magnoliopsida</taxon>
        <taxon>eudicotyledons</taxon>
        <taxon>Gunneridae</taxon>
        <taxon>Pentapetalae</taxon>
        <taxon>rosids</taxon>
        <taxon>fabids</taxon>
        <taxon>Malpighiales</taxon>
        <taxon>Rhizophoraceae</taxon>
        <taxon>Rhizophora</taxon>
    </lineage>
</organism>
<proteinExistence type="predicted"/>
<dbReference type="AlphaFoldDB" id="A0A2P2LDJ9"/>